<keyword evidence="1" id="KW-0472">Membrane</keyword>
<keyword evidence="1" id="KW-0812">Transmembrane</keyword>
<dbReference type="STRING" id="666685.R2APBS1_2619"/>
<keyword evidence="3" id="KW-1185">Reference proteome</keyword>
<name>M4NHX0_9GAMM</name>
<accession>M4NHX0</accession>
<dbReference type="AlphaFoldDB" id="M4NHX0"/>
<evidence type="ECO:0000313" key="3">
    <source>
        <dbReference type="Proteomes" id="UP000011859"/>
    </source>
</evidence>
<evidence type="ECO:0000313" key="2">
    <source>
        <dbReference type="EMBL" id="AGG89702.1"/>
    </source>
</evidence>
<proteinExistence type="predicted"/>
<dbReference type="HOGENOM" id="CLU_3140054_0_0_6"/>
<dbReference type="RefSeq" id="WP_015448223.1">
    <property type="nucleotide sequence ID" value="NC_020541.1"/>
</dbReference>
<dbReference type="KEGG" id="rhd:R2APBS1_2619"/>
<evidence type="ECO:0000256" key="1">
    <source>
        <dbReference type="SAM" id="Phobius"/>
    </source>
</evidence>
<dbReference type="EMBL" id="CP003470">
    <property type="protein sequence ID" value="AGG89702.1"/>
    <property type="molecule type" value="Genomic_DNA"/>
</dbReference>
<feature type="transmembrane region" description="Helical" evidence="1">
    <location>
        <begin position="12"/>
        <end position="34"/>
    </location>
</feature>
<gene>
    <name evidence="2" type="ORF">R2APBS1_2619</name>
</gene>
<sequence precursor="true">MFNNAWVGSPYPPLLECLVVFAVLFLAGVLWSWGLRWYVACRLKEAADE</sequence>
<reference evidence="2 3" key="1">
    <citation type="submission" date="2012-04" db="EMBL/GenBank/DDBJ databases">
        <title>Complete genome of Rhodanobacter sp. 2APBS1.</title>
        <authorList>
            <consortium name="US DOE Joint Genome Institute"/>
            <person name="Huntemann M."/>
            <person name="Wei C.-L."/>
            <person name="Han J."/>
            <person name="Detter J.C."/>
            <person name="Han C."/>
            <person name="Tapia R."/>
            <person name="Munk A.C.C."/>
            <person name="Chen A."/>
            <person name="Krypides N."/>
            <person name="Mavromatis K."/>
            <person name="Markowitz V."/>
            <person name="Szeto E."/>
            <person name="Ivanova N."/>
            <person name="Mikhailova N."/>
            <person name="Ovchinnikova G."/>
            <person name="Pagani I."/>
            <person name="Pati A."/>
            <person name="Goodwin L."/>
            <person name="Peters L."/>
            <person name="Pitluck S."/>
            <person name="Woyke T."/>
            <person name="Prakash O."/>
            <person name="Elkins J."/>
            <person name="Brown S."/>
            <person name="Palumbo A."/>
            <person name="Hemme C."/>
            <person name="Zhou J."/>
            <person name="Watson D."/>
            <person name="Jardine P."/>
            <person name="Kostka J."/>
            <person name="Green S."/>
        </authorList>
    </citation>
    <scope>NUCLEOTIDE SEQUENCE [LARGE SCALE GENOMIC DNA]</scope>
    <source>
        <strain evidence="2 3">2APBS1</strain>
    </source>
</reference>
<dbReference type="Proteomes" id="UP000011859">
    <property type="component" value="Chromosome"/>
</dbReference>
<keyword evidence="1" id="KW-1133">Transmembrane helix</keyword>
<protein>
    <submittedName>
        <fullName evidence="2">Uncharacterized protein</fullName>
    </submittedName>
</protein>
<organism evidence="2 3">
    <name type="scientific">Rhodanobacter denitrificans</name>
    <dbReference type="NCBI Taxonomy" id="666685"/>
    <lineage>
        <taxon>Bacteria</taxon>
        <taxon>Pseudomonadati</taxon>
        <taxon>Pseudomonadota</taxon>
        <taxon>Gammaproteobacteria</taxon>
        <taxon>Lysobacterales</taxon>
        <taxon>Rhodanobacteraceae</taxon>
        <taxon>Rhodanobacter</taxon>
    </lineage>
</organism>